<accession>A0A182XTC1</accession>
<evidence type="ECO:0000313" key="1">
    <source>
        <dbReference type="EnsemblMetazoa" id="AQUA015065-PA"/>
    </source>
</evidence>
<sequence length="99" mass="11407">MHVETQLYTHTLPQRAWDLTESSDDDSFCLEQLLYTVQTAGNTVQCIKHYWNFHTSASREFNLPDRTPSISTVTSVGFFKRQHPACPRQQSLIMDCSPN</sequence>
<evidence type="ECO:0000313" key="2">
    <source>
        <dbReference type="Proteomes" id="UP000076407"/>
    </source>
</evidence>
<name>A0A182XTC1_ANOQN</name>
<reference evidence="1" key="1">
    <citation type="submission" date="2020-05" db="UniProtKB">
        <authorList>
            <consortium name="EnsemblMetazoa"/>
        </authorList>
    </citation>
    <scope>IDENTIFICATION</scope>
    <source>
        <strain evidence="1">SANGQUA</strain>
    </source>
</reference>
<dbReference type="VEuPathDB" id="VectorBase:AQUA015065"/>
<protein>
    <submittedName>
        <fullName evidence="1">Uncharacterized protein</fullName>
    </submittedName>
</protein>
<dbReference type="Proteomes" id="UP000076407">
    <property type="component" value="Unassembled WGS sequence"/>
</dbReference>
<dbReference type="EnsemblMetazoa" id="AQUA015065-RA">
    <property type="protein sequence ID" value="AQUA015065-PA"/>
    <property type="gene ID" value="AQUA015065"/>
</dbReference>
<proteinExistence type="predicted"/>
<keyword evidence="2" id="KW-1185">Reference proteome</keyword>
<organism evidence="1 2">
    <name type="scientific">Anopheles quadriannulatus</name>
    <name type="common">Mosquito</name>
    <dbReference type="NCBI Taxonomy" id="34691"/>
    <lineage>
        <taxon>Eukaryota</taxon>
        <taxon>Metazoa</taxon>
        <taxon>Ecdysozoa</taxon>
        <taxon>Arthropoda</taxon>
        <taxon>Hexapoda</taxon>
        <taxon>Insecta</taxon>
        <taxon>Pterygota</taxon>
        <taxon>Neoptera</taxon>
        <taxon>Endopterygota</taxon>
        <taxon>Diptera</taxon>
        <taxon>Nematocera</taxon>
        <taxon>Culicoidea</taxon>
        <taxon>Culicidae</taxon>
        <taxon>Anophelinae</taxon>
        <taxon>Anopheles</taxon>
    </lineage>
</organism>
<dbReference type="AlphaFoldDB" id="A0A182XTC1"/>